<dbReference type="RefSeq" id="WP_175210921.1">
    <property type="nucleotide sequence ID" value="NZ_CADILG010000074.1"/>
</dbReference>
<evidence type="ECO:0000256" key="4">
    <source>
        <dbReference type="ARBA" id="ARBA00022553"/>
    </source>
</evidence>
<dbReference type="PANTHER" id="PTHR45436">
    <property type="entry name" value="SENSOR HISTIDINE KINASE YKOH"/>
    <property type="match status" value="1"/>
</dbReference>
<dbReference type="PROSITE" id="PS50885">
    <property type="entry name" value="HAMP"/>
    <property type="match status" value="1"/>
</dbReference>
<sequence>MFRRMGRLPLTVRIPLGVAVLSLLVSTALISLSLHGLSRQFERQISDLGQVYLDGLSAAVLPAVRAGDQTQMLEVLNRALDTQVGIIDRTLAIIDAQGRLVAHVARYDEVEAIPLKARLARSASGTYLSTVSNGVWTWRLLDENQPALGTVAANLDAGDFIAQRRSLAIELALAGLGVSLAGAGLGFLLARRLQRPIMRLTQQLRAARRHEPELLDPAAAGPDGELKELTEAYNWMVRSVQERETLARRHARIERAALLGRMSAALAHEVRNPLAGMQTALQTLRRFGHQEEARRDAIDFVDRGVQTLRAVVDASLQTFRPDERAPRATLADIQDVQLLIRSEARRKRIRLTFRNEWPVQELPLPAAPLRQILLNLLLNAVAASPPGAEITVDSECGESRLLLRVADQGPGFPEHARAALTRPGDEQAEGMGLGIVRELVAGMEGEIDVAIGAWRDNPERNGAGLDGAGPGAVVTVLLPYAPQEDGK</sequence>
<comment type="catalytic activity">
    <reaction evidence="1">
        <text>ATP + protein L-histidine = ADP + protein N-phospho-L-histidine.</text>
        <dbReference type="EC" id="2.7.13.3"/>
    </reaction>
</comment>
<dbReference type="SMART" id="SM00388">
    <property type="entry name" value="HisKA"/>
    <property type="match status" value="1"/>
</dbReference>
<evidence type="ECO:0000256" key="9">
    <source>
        <dbReference type="ARBA" id="ARBA00023012"/>
    </source>
</evidence>
<keyword evidence="14" id="KW-1185">Reference proteome</keyword>
<proteinExistence type="predicted"/>
<evidence type="ECO:0000256" key="5">
    <source>
        <dbReference type="ARBA" id="ARBA00022679"/>
    </source>
</evidence>
<dbReference type="Gene3D" id="3.30.565.10">
    <property type="entry name" value="Histidine kinase-like ATPase, C-terminal domain"/>
    <property type="match status" value="1"/>
</dbReference>
<dbReference type="Pfam" id="PF00512">
    <property type="entry name" value="HisKA"/>
    <property type="match status" value="1"/>
</dbReference>
<dbReference type="PROSITE" id="PS50109">
    <property type="entry name" value="HIS_KIN"/>
    <property type="match status" value="1"/>
</dbReference>
<dbReference type="Gene3D" id="6.10.340.10">
    <property type="match status" value="1"/>
</dbReference>
<feature type="transmembrane region" description="Helical" evidence="10">
    <location>
        <begin position="171"/>
        <end position="190"/>
    </location>
</feature>
<dbReference type="EC" id="2.7.13.3" evidence="3"/>
<dbReference type="SMART" id="SM00387">
    <property type="entry name" value="HATPase_c"/>
    <property type="match status" value="1"/>
</dbReference>
<keyword evidence="9" id="KW-0902">Two-component regulatory system</keyword>
<dbReference type="Pfam" id="PF02518">
    <property type="entry name" value="HATPase_c"/>
    <property type="match status" value="1"/>
</dbReference>
<feature type="domain" description="Histidine kinase" evidence="11">
    <location>
        <begin position="265"/>
        <end position="482"/>
    </location>
</feature>
<dbReference type="InterPro" id="IPR003594">
    <property type="entry name" value="HATPase_dom"/>
</dbReference>
<evidence type="ECO:0000256" key="1">
    <source>
        <dbReference type="ARBA" id="ARBA00000085"/>
    </source>
</evidence>
<evidence type="ECO:0000259" key="11">
    <source>
        <dbReference type="PROSITE" id="PS50109"/>
    </source>
</evidence>
<feature type="domain" description="HAMP" evidence="12">
    <location>
        <begin position="191"/>
        <end position="245"/>
    </location>
</feature>
<evidence type="ECO:0000256" key="2">
    <source>
        <dbReference type="ARBA" id="ARBA00004370"/>
    </source>
</evidence>
<dbReference type="InterPro" id="IPR005467">
    <property type="entry name" value="His_kinase_dom"/>
</dbReference>
<comment type="subcellular location">
    <subcellularLocation>
        <location evidence="2">Membrane</location>
    </subcellularLocation>
</comment>
<organism evidence="13 14">
    <name type="scientific">Achromobacter anxifer</name>
    <dbReference type="NCBI Taxonomy" id="1287737"/>
    <lineage>
        <taxon>Bacteria</taxon>
        <taxon>Pseudomonadati</taxon>
        <taxon>Pseudomonadota</taxon>
        <taxon>Betaproteobacteria</taxon>
        <taxon>Burkholderiales</taxon>
        <taxon>Alcaligenaceae</taxon>
        <taxon>Achromobacter</taxon>
    </lineage>
</organism>
<keyword evidence="4" id="KW-0597">Phosphoprotein</keyword>
<dbReference type="InterPro" id="IPR003661">
    <property type="entry name" value="HisK_dim/P_dom"/>
</dbReference>
<dbReference type="InterPro" id="IPR050428">
    <property type="entry name" value="TCS_sensor_his_kinase"/>
</dbReference>
<evidence type="ECO:0000256" key="8">
    <source>
        <dbReference type="ARBA" id="ARBA00022989"/>
    </source>
</evidence>
<dbReference type="SMART" id="SM00304">
    <property type="entry name" value="HAMP"/>
    <property type="match status" value="1"/>
</dbReference>
<keyword evidence="8 10" id="KW-1133">Transmembrane helix</keyword>
<evidence type="ECO:0000256" key="10">
    <source>
        <dbReference type="SAM" id="Phobius"/>
    </source>
</evidence>
<keyword evidence="7 13" id="KW-0418">Kinase</keyword>
<dbReference type="InterPro" id="IPR036890">
    <property type="entry name" value="HATPase_C_sf"/>
</dbReference>
<accession>A0A6S7ETK4</accession>
<dbReference type="PANTHER" id="PTHR45436:SF5">
    <property type="entry name" value="SENSOR HISTIDINE KINASE TRCS"/>
    <property type="match status" value="1"/>
</dbReference>
<evidence type="ECO:0000313" key="13">
    <source>
        <dbReference type="EMBL" id="CAB3925774.1"/>
    </source>
</evidence>
<reference evidence="13 14" key="1">
    <citation type="submission" date="2020-04" db="EMBL/GenBank/DDBJ databases">
        <authorList>
            <person name="De Canck E."/>
        </authorList>
    </citation>
    <scope>NUCLEOTIDE SEQUENCE [LARGE SCALE GENOMIC DNA]</scope>
    <source>
        <strain evidence="13 14">LMG 26858</strain>
    </source>
</reference>
<evidence type="ECO:0000256" key="7">
    <source>
        <dbReference type="ARBA" id="ARBA00022777"/>
    </source>
</evidence>
<name>A0A6S7ETK4_9BURK</name>
<evidence type="ECO:0000259" key="12">
    <source>
        <dbReference type="PROSITE" id="PS50885"/>
    </source>
</evidence>
<gene>
    <name evidence="13" type="primary">sasA_13</name>
    <name evidence="13" type="ORF">LMG26858_05781</name>
</gene>
<dbReference type="EMBL" id="CADILG010000074">
    <property type="protein sequence ID" value="CAB3925774.1"/>
    <property type="molecule type" value="Genomic_DNA"/>
</dbReference>
<keyword evidence="5 13" id="KW-0808">Transferase</keyword>
<dbReference type="SUPFAM" id="SSF55874">
    <property type="entry name" value="ATPase domain of HSP90 chaperone/DNA topoisomerase II/histidine kinase"/>
    <property type="match status" value="1"/>
</dbReference>
<evidence type="ECO:0000256" key="6">
    <source>
        <dbReference type="ARBA" id="ARBA00022692"/>
    </source>
</evidence>
<evidence type="ECO:0000256" key="3">
    <source>
        <dbReference type="ARBA" id="ARBA00012438"/>
    </source>
</evidence>
<dbReference type="AlphaFoldDB" id="A0A6S7ETK4"/>
<dbReference type="SUPFAM" id="SSF47384">
    <property type="entry name" value="Homodimeric domain of signal transducing histidine kinase"/>
    <property type="match status" value="1"/>
</dbReference>
<protein>
    <recommendedName>
        <fullName evidence="3">histidine kinase</fullName>
        <ecNumber evidence="3">2.7.13.3</ecNumber>
    </recommendedName>
</protein>
<evidence type="ECO:0000313" key="14">
    <source>
        <dbReference type="Proteomes" id="UP000494117"/>
    </source>
</evidence>
<keyword evidence="6 10" id="KW-0812">Transmembrane</keyword>
<dbReference type="GO" id="GO:0000155">
    <property type="term" value="F:phosphorelay sensor kinase activity"/>
    <property type="evidence" value="ECO:0007669"/>
    <property type="project" value="InterPro"/>
</dbReference>
<dbReference type="Proteomes" id="UP000494117">
    <property type="component" value="Unassembled WGS sequence"/>
</dbReference>
<keyword evidence="10" id="KW-0472">Membrane</keyword>
<dbReference type="GO" id="GO:0016020">
    <property type="term" value="C:membrane"/>
    <property type="evidence" value="ECO:0007669"/>
    <property type="project" value="UniProtKB-SubCell"/>
</dbReference>
<dbReference type="InterPro" id="IPR036097">
    <property type="entry name" value="HisK_dim/P_sf"/>
</dbReference>
<dbReference type="CDD" id="cd00082">
    <property type="entry name" value="HisKA"/>
    <property type="match status" value="1"/>
</dbReference>
<dbReference type="InterPro" id="IPR003660">
    <property type="entry name" value="HAMP_dom"/>
</dbReference>
<dbReference type="Gene3D" id="1.10.287.130">
    <property type="match status" value="1"/>
</dbReference>